<keyword evidence="2" id="KW-1185">Reference proteome</keyword>
<dbReference type="Proteomes" id="UP000011081">
    <property type="component" value="Unassembled WGS sequence"/>
</dbReference>
<accession>L2GYI9</accession>
<organism evidence="1 2">
    <name type="scientific">Vavraia culicis (isolate floridensis)</name>
    <name type="common">Microsporidian parasite</name>
    <dbReference type="NCBI Taxonomy" id="948595"/>
    <lineage>
        <taxon>Eukaryota</taxon>
        <taxon>Fungi</taxon>
        <taxon>Fungi incertae sedis</taxon>
        <taxon>Microsporidia</taxon>
        <taxon>Pleistophoridae</taxon>
        <taxon>Vavraia</taxon>
    </lineage>
</organism>
<dbReference type="HOGENOM" id="CLU_046372_0_0_1"/>
<dbReference type="InParanoid" id="L2GYI9"/>
<name>L2GYI9_VAVCU</name>
<reference evidence="2" key="1">
    <citation type="submission" date="2011-03" db="EMBL/GenBank/DDBJ databases">
        <title>The genome sequence of Vavraia culicis strain floridensis.</title>
        <authorList>
            <consortium name="The Broad Institute Genome Sequencing Platform"/>
            <person name="Cuomo C."/>
            <person name="Becnel J."/>
            <person name="Sanscrainte N."/>
            <person name="Young S.K."/>
            <person name="Zeng Q."/>
            <person name="Gargeya S."/>
            <person name="Fitzgerald M."/>
            <person name="Haas B."/>
            <person name="Abouelleil A."/>
            <person name="Alvarado L."/>
            <person name="Arachchi H.M."/>
            <person name="Berlin A."/>
            <person name="Chapman S.B."/>
            <person name="Gearin G."/>
            <person name="Goldberg J."/>
            <person name="Griggs A."/>
            <person name="Gujja S."/>
            <person name="Hansen M."/>
            <person name="Heiman D."/>
            <person name="Howarth C."/>
            <person name="Larimer J."/>
            <person name="Lui A."/>
            <person name="MacDonald P.J.P."/>
            <person name="McCowen C."/>
            <person name="Montmayeur A."/>
            <person name="Murphy C."/>
            <person name="Neiman D."/>
            <person name="Pearson M."/>
            <person name="Priest M."/>
            <person name="Roberts A."/>
            <person name="Saif S."/>
            <person name="Shea T."/>
            <person name="Sisk P."/>
            <person name="Stolte C."/>
            <person name="Sykes S."/>
            <person name="Wortman J."/>
            <person name="Nusbaum C."/>
            <person name="Birren B."/>
        </authorList>
    </citation>
    <scope>NUCLEOTIDE SEQUENCE [LARGE SCALE GENOMIC DNA]</scope>
    <source>
        <strain evidence="2">floridensis</strain>
    </source>
</reference>
<dbReference type="GeneID" id="19877893"/>
<dbReference type="VEuPathDB" id="MicrosporidiaDB:VCUG_00001"/>
<dbReference type="EMBL" id="GL877404">
    <property type="protein sequence ID" value="ELA48392.2"/>
    <property type="molecule type" value="Genomic_DNA"/>
</dbReference>
<proteinExistence type="predicted"/>
<dbReference type="RefSeq" id="XP_008073021.1">
    <property type="nucleotide sequence ID" value="XM_008074830.1"/>
</dbReference>
<sequence>MILISHKIRTALLRNLQLCDDIGLEFLNGCKNLCLDNCRGRIVSPQNDFRKIILCNYRRNFLSHYLSYPVYEIEVSSCNINNEILLLANSIKRVLLYRLRVALNSSIVVNHECERIIIRNCIGQFGIPLVLKMSPVFSSSLHLCAGDLVFVNDSSNAKRRLSIKKATVAHETVIQNNIHTVNLISVVVHENVKLRINDDCEVLLIDNCNGKIEFSRCTCLKSLTIKNYEFNHCKDAFNKLLSLSLERVTINASVKLKENIKTVKLVNVKVGESYSMEINENCETVYFDGFTEDLRIPHISNCIEKKFIDKQVTIYHAKVLGQFGRTIFLKDFCLRDNYEVPNDVECVILRNVDIKEGTN</sequence>
<dbReference type="AlphaFoldDB" id="L2GYI9"/>
<evidence type="ECO:0000313" key="2">
    <source>
        <dbReference type="Proteomes" id="UP000011081"/>
    </source>
</evidence>
<protein>
    <submittedName>
        <fullName evidence="1">Uncharacterized protein</fullName>
    </submittedName>
</protein>
<dbReference type="OrthoDB" id="10466117at2759"/>
<evidence type="ECO:0000313" key="1">
    <source>
        <dbReference type="EMBL" id="ELA48392.2"/>
    </source>
</evidence>
<dbReference type="OMA" id="MRINFRE"/>
<gene>
    <name evidence="1" type="ORF">VCUG_00001</name>
</gene>